<feature type="transmembrane region" description="Helical" evidence="1">
    <location>
        <begin position="71"/>
        <end position="92"/>
    </location>
</feature>
<name>A0A7X2LX93_9BURK</name>
<gene>
    <name evidence="2" type="ORF">GJ700_34500</name>
</gene>
<dbReference type="EMBL" id="WKJJ01000050">
    <property type="protein sequence ID" value="MRV76833.1"/>
    <property type="molecule type" value="Genomic_DNA"/>
</dbReference>
<evidence type="ECO:0000256" key="1">
    <source>
        <dbReference type="SAM" id="Phobius"/>
    </source>
</evidence>
<sequence>MRALTWTLVVYGIASVVCFLFYAADKSAARAGRWRVPERTLLMLGLCCGWPGGMVAQRWLRHKSVKASFRWRFWVTVFLNVAALGALVFLYGGGVRAMAA</sequence>
<feature type="transmembrane region" description="Helical" evidence="1">
    <location>
        <begin position="6"/>
        <end position="24"/>
    </location>
</feature>
<reference evidence="2 3" key="1">
    <citation type="submission" date="2019-11" db="EMBL/GenBank/DDBJ databases">
        <title>Novel species isolated from a subtropical stream in China.</title>
        <authorList>
            <person name="Lu H."/>
        </authorList>
    </citation>
    <scope>NUCLEOTIDE SEQUENCE [LARGE SCALE GENOMIC DNA]</scope>
    <source>
        <strain evidence="2 3">FT92W</strain>
    </source>
</reference>
<keyword evidence="1" id="KW-0812">Transmembrane</keyword>
<keyword evidence="1" id="KW-0472">Membrane</keyword>
<dbReference type="RefSeq" id="WP_371868261.1">
    <property type="nucleotide sequence ID" value="NZ_WKJJ01000050.1"/>
</dbReference>
<dbReference type="AlphaFoldDB" id="A0A7X2LX93"/>
<dbReference type="Pfam" id="PF06961">
    <property type="entry name" value="DUF1294"/>
    <property type="match status" value="1"/>
</dbReference>
<evidence type="ECO:0000313" key="2">
    <source>
        <dbReference type="EMBL" id="MRV76833.1"/>
    </source>
</evidence>
<keyword evidence="1" id="KW-1133">Transmembrane helix</keyword>
<protein>
    <submittedName>
        <fullName evidence="2">DUF1294 domain-containing protein</fullName>
    </submittedName>
</protein>
<evidence type="ECO:0000313" key="3">
    <source>
        <dbReference type="Proteomes" id="UP000446768"/>
    </source>
</evidence>
<keyword evidence="3" id="KW-1185">Reference proteome</keyword>
<organism evidence="2 3">
    <name type="scientific">Pseudoduganella rivuli</name>
    <dbReference type="NCBI Taxonomy" id="2666085"/>
    <lineage>
        <taxon>Bacteria</taxon>
        <taxon>Pseudomonadati</taxon>
        <taxon>Pseudomonadota</taxon>
        <taxon>Betaproteobacteria</taxon>
        <taxon>Burkholderiales</taxon>
        <taxon>Oxalobacteraceae</taxon>
        <taxon>Telluria group</taxon>
        <taxon>Pseudoduganella</taxon>
    </lineage>
</organism>
<comment type="caution">
    <text evidence="2">The sequence shown here is derived from an EMBL/GenBank/DDBJ whole genome shotgun (WGS) entry which is preliminary data.</text>
</comment>
<dbReference type="Proteomes" id="UP000446768">
    <property type="component" value="Unassembled WGS sequence"/>
</dbReference>
<proteinExistence type="predicted"/>
<accession>A0A7X2LX93</accession>
<dbReference type="InterPro" id="IPR010718">
    <property type="entry name" value="DUF1294"/>
</dbReference>